<feature type="transmembrane region" description="Helical" evidence="1">
    <location>
        <begin position="26"/>
        <end position="51"/>
    </location>
</feature>
<gene>
    <name evidence="2" type="ORF">BDV33DRAFT_166716</name>
</gene>
<dbReference type="Proteomes" id="UP000326799">
    <property type="component" value="Unassembled WGS sequence"/>
</dbReference>
<evidence type="ECO:0000313" key="2">
    <source>
        <dbReference type="EMBL" id="KAB8223619.1"/>
    </source>
</evidence>
<dbReference type="AlphaFoldDB" id="A0A5N6F2B0"/>
<evidence type="ECO:0000256" key="1">
    <source>
        <dbReference type="SAM" id="Phobius"/>
    </source>
</evidence>
<reference evidence="2 3" key="1">
    <citation type="submission" date="2019-04" db="EMBL/GenBank/DDBJ databases">
        <title>Fungal friends and foes A comparative genomics study of 23 Aspergillus species from section Flavi.</title>
        <authorList>
            <consortium name="DOE Joint Genome Institute"/>
            <person name="Kjaerbolling I."/>
            <person name="Vesth T.C."/>
            <person name="Frisvad J.C."/>
            <person name="Nybo J.L."/>
            <person name="Theobald S."/>
            <person name="Kildgaard S."/>
            <person name="Petersen T.I."/>
            <person name="Kuo A."/>
            <person name="Sato A."/>
            <person name="Lyhne E.K."/>
            <person name="Kogle M.E."/>
            <person name="Wiebenga A."/>
            <person name="Kun R.S."/>
            <person name="Lubbers R.J."/>
            <person name="Makela M.R."/>
            <person name="Barry K."/>
            <person name="Chovatia M."/>
            <person name="Clum A."/>
            <person name="Daum C."/>
            <person name="Haridas S."/>
            <person name="He G."/>
            <person name="LaButti K."/>
            <person name="Lipzen A."/>
            <person name="Mondo S."/>
            <person name="Pangilinan J."/>
            <person name="Riley R."/>
            <person name="Salamov A."/>
            <person name="Simmons B.A."/>
            <person name="Magnuson J.K."/>
            <person name="Henrissat B."/>
            <person name="Mortensen U.H."/>
            <person name="Larsen T.O."/>
            <person name="De vries R.P."/>
            <person name="Grigoriev I.V."/>
            <person name="Machida M."/>
            <person name="Baker S.E."/>
            <person name="Andersen M.R."/>
        </authorList>
    </citation>
    <scope>NUCLEOTIDE SEQUENCE [LARGE SCALE GENOMIC DNA]</scope>
    <source>
        <strain evidence="2 3">CBS 126849</strain>
    </source>
</reference>
<keyword evidence="1" id="KW-0812">Transmembrane</keyword>
<keyword evidence="1" id="KW-0472">Membrane</keyword>
<dbReference type="EMBL" id="ML733404">
    <property type="protein sequence ID" value="KAB8223619.1"/>
    <property type="molecule type" value="Genomic_DNA"/>
</dbReference>
<proteinExistence type="predicted"/>
<name>A0A5N6F2B0_9EURO</name>
<keyword evidence="1" id="KW-1133">Transmembrane helix</keyword>
<protein>
    <submittedName>
        <fullName evidence="2">Uncharacterized protein</fullName>
    </submittedName>
</protein>
<organism evidence="2 3">
    <name type="scientific">Aspergillus novoparasiticus</name>
    <dbReference type="NCBI Taxonomy" id="986946"/>
    <lineage>
        <taxon>Eukaryota</taxon>
        <taxon>Fungi</taxon>
        <taxon>Dikarya</taxon>
        <taxon>Ascomycota</taxon>
        <taxon>Pezizomycotina</taxon>
        <taxon>Eurotiomycetes</taxon>
        <taxon>Eurotiomycetidae</taxon>
        <taxon>Eurotiales</taxon>
        <taxon>Aspergillaceae</taxon>
        <taxon>Aspergillus</taxon>
        <taxon>Aspergillus subgen. Circumdati</taxon>
    </lineage>
</organism>
<sequence>MLSTKQCPLFNAGSIQHWTPQFDVSIALSLIIYFMLFILFLYINITIIILLSSFDLLFNYLHHQHNYCTVSTTTYRQPQNNAS</sequence>
<accession>A0A5N6F2B0</accession>
<keyword evidence="3" id="KW-1185">Reference proteome</keyword>
<evidence type="ECO:0000313" key="3">
    <source>
        <dbReference type="Proteomes" id="UP000326799"/>
    </source>
</evidence>